<sequence length="160" mass="16768">MCPADHVGILHQQLRRPQLIAQIAAEGLQMSGKAAVENQGTHSATLCVLRAWGLKGSLTAYYAVVHASPQADVMIDPTQEVCGSLGDPFPPHHPMSSAYQNRADPPSGSPSDRSARSDVDRACRIPSDLSGGSRLTGGCRAPGVGPPGARFGAAPRFFAR</sequence>
<feature type="region of interest" description="Disordered" evidence="1">
    <location>
        <begin position="82"/>
        <end position="160"/>
    </location>
</feature>
<gene>
    <name evidence="2" type="ORF">Pmi06nite_02660</name>
</gene>
<proteinExistence type="predicted"/>
<dbReference type="AlphaFoldDB" id="A0A8J3X4P1"/>
<evidence type="ECO:0000256" key="1">
    <source>
        <dbReference type="SAM" id="MobiDB-lite"/>
    </source>
</evidence>
<feature type="compositionally biased region" description="Low complexity" evidence="1">
    <location>
        <begin position="141"/>
        <end position="160"/>
    </location>
</feature>
<dbReference type="EMBL" id="BOOO01000001">
    <property type="protein sequence ID" value="GII26824.1"/>
    <property type="molecule type" value="Genomic_DNA"/>
</dbReference>
<reference evidence="2 3" key="1">
    <citation type="submission" date="2021-01" db="EMBL/GenBank/DDBJ databases">
        <title>Whole genome shotgun sequence of Planotetraspora mira NBRC 15435.</title>
        <authorList>
            <person name="Komaki H."/>
            <person name="Tamura T."/>
        </authorList>
    </citation>
    <scope>NUCLEOTIDE SEQUENCE [LARGE SCALE GENOMIC DNA]</scope>
    <source>
        <strain evidence="2 3">NBRC 15435</strain>
    </source>
</reference>
<keyword evidence="3" id="KW-1185">Reference proteome</keyword>
<evidence type="ECO:0000313" key="3">
    <source>
        <dbReference type="Proteomes" id="UP000650628"/>
    </source>
</evidence>
<dbReference type="Proteomes" id="UP000650628">
    <property type="component" value="Unassembled WGS sequence"/>
</dbReference>
<feature type="compositionally biased region" description="Basic and acidic residues" evidence="1">
    <location>
        <begin position="113"/>
        <end position="123"/>
    </location>
</feature>
<protein>
    <submittedName>
        <fullName evidence="2">Uncharacterized protein</fullName>
    </submittedName>
</protein>
<accession>A0A8J3X4P1</accession>
<name>A0A8J3X4P1_9ACTN</name>
<comment type="caution">
    <text evidence="2">The sequence shown here is derived from an EMBL/GenBank/DDBJ whole genome shotgun (WGS) entry which is preliminary data.</text>
</comment>
<organism evidence="2 3">
    <name type="scientific">Planotetraspora mira</name>
    <dbReference type="NCBI Taxonomy" id="58121"/>
    <lineage>
        <taxon>Bacteria</taxon>
        <taxon>Bacillati</taxon>
        <taxon>Actinomycetota</taxon>
        <taxon>Actinomycetes</taxon>
        <taxon>Streptosporangiales</taxon>
        <taxon>Streptosporangiaceae</taxon>
        <taxon>Planotetraspora</taxon>
    </lineage>
</organism>
<evidence type="ECO:0000313" key="2">
    <source>
        <dbReference type="EMBL" id="GII26824.1"/>
    </source>
</evidence>